<evidence type="ECO:0000256" key="1">
    <source>
        <dbReference type="SAM" id="MobiDB-lite"/>
    </source>
</evidence>
<dbReference type="HOGENOM" id="CLU_2128721_0_0_11"/>
<keyword evidence="2" id="KW-0812">Transmembrane</keyword>
<keyword evidence="2" id="KW-0472">Membrane</keyword>
<dbReference type="RefSeq" id="WP_003859207.1">
    <property type="nucleotide sequence ID" value="NZ_CP011309.1"/>
</dbReference>
<feature type="transmembrane region" description="Helical" evidence="2">
    <location>
        <begin position="12"/>
        <end position="34"/>
    </location>
</feature>
<evidence type="ECO:0000313" key="3">
    <source>
        <dbReference type="EMBL" id="AKF28177.1"/>
    </source>
</evidence>
<protein>
    <recommendedName>
        <fullName evidence="5">Holin</fullName>
    </recommendedName>
</protein>
<feature type="region of interest" description="Disordered" evidence="1">
    <location>
        <begin position="63"/>
        <end position="92"/>
    </location>
</feature>
<organism evidence="3 4">
    <name type="scientific">[Brevibacterium] flavum</name>
    <dbReference type="NCBI Taxonomy" id="92706"/>
    <lineage>
        <taxon>Bacteria</taxon>
        <taxon>Bacillati</taxon>
        <taxon>Actinomycetota</taxon>
        <taxon>Actinomycetes</taxon>
        <taxon>Mycobacteriales</taxon>
        <taxon>Corynebacteriaceae</taxon>
        <taxon>Corynebacterium</taxon>
    </lineage>
</organism>
<dbReference type="EMBL" id="CP011309">
    <property type="protein sequence ID" value="AKF28177.1"/>
    <property type="molecule type" value="Genomic_DNA"/>
</dbReference>
<gene>
    <name evidence="3" type="ORF">YH66_11750</name>
</gene>
<keyword evidence="4" id="KW-1185">Reference proteome</keyword>
<dbReference type="AlphaFoldDB" id="A0A0F6Z7H8"/>
<name>A0A0F6Z7H8_9CORY</name>
<evidence type="ECO:0008006" key="5">
    <source>
        <dbReference type="Google" id="ProtNLM"/>
    </source>
</evidence>
<keyword evidence="2" id="KW-1133">Transmembrane helix</keyword>
<proteinExistence type="predicted"/>
<feature type="compositionally biased region" description="Pro residues" evidence="1">
    <location>
        <begin position="74"/>
        <end position="86"/>
    </location>
</feature>
<accession>A0A0F6Z7H8</accession>
<dbReference type="PATRIC" id="fig|92706.3.peg.2464"/>
<reference evidence="3 4" key="1">
    <citation type="submission" date="2015-04" db="EMBL/GenBank/DDBJ databases">
        <title>Complete Genome Sequence of Brevibacterium flavum ATCC 15168.</title>
        <authorList>
            <person name="Ahn J."/>
            <person name="Park G."/>
            <person name="Jeon W."/>
            <person name="Jang Y."/>
            <person name="Jang M."/>
            <person name="Lee H."/>
            <person name="Lee H."/>
        </authorList>
    </citation>
    <scope>NUCLEOTIDE SEQUENCE [LARGE SCALE GENOMIC DNA]</scope>
    <source>
        <strain evidence="3 4">ATCC 15168</strain>
    </source>
</reference>
<sequence>MTNFSQPYVIRRVFYAVVALIGAALFGFGVGDAAQIDQWTDAAEKLLAPLLVIVSSGLAGVKANPGSDVKLKPAPTPDPAPAPTPVVPNASDYLSGGNDLLAQMREQIKENRG</sequence>
<dbReference type="Proteomes" id="UP000034037">
    <property type="component" value="Chromosome"/>
</dbReference>
<evidence type="ECO:0000256" key="2">
    <source>
        <dbReference type="SAM" id="Phobius"/>
    </source>
</evidence>
<evidence type="ECO:0000313" key="4">
    <source>
        <dbReference type="Proteomes" id="UP000034037"/>
    </source>
</evidence>